<evidence type="ECO:0000313" key="6">
    <source>
        <dbReference type="Proteomes" id="UP000239241"/>
    </source>
</evidence>
<dbReference type="InterPro" id="IPR036390">
    <property type="entry name" value="WH_DNA-bd_sf"/>
</dbReference>
<comment type="caution">
    <text evidence="5">The sequence shown here is derived from an EMBL/GenBank/DDBJ whole genome shotgun (WGS) entry which is preliminary data.</text>
</comment>
<reference evidence="5 6" key="1">
    <citation type="submission" date="2018-02" db="EMBL/GenBank/DDBJ databases">
        <title>Bacteriophage NCPPB3778 and a type I-E CRISPR drive the evolution of the US Biological Select Agent, Rathayibacter toxicus.</title>
        <authorList>
            <person name="Davis E.W.II."/>
            <person name="Tabima J.F."/>
            <person name="Weisberg A.J."/>
            <person name="Lopes L.D."/>
            <person name="Wiseman M.S."/>
            <person name="Wiseman M.S."/>
            <person name="Pupko T."/>
            <person name="Belcher M.S."/>
            <person name="Sechler A.J."/>
            <person name="Tancos M.A."/>
            <person name="Schroeder B.K."/>
            <person name="Murray T.D."/>
            <person name="Luster D.G."/>
            <person name="Schneider W.L."/>
            <person name="Rogers E."/>
            <person name="Andreote F.D."/>
            <person name="Grunwald N.J."/>
            <person name="Putnam M.L."/>
            <person name="Chang J.H."/>
        </authorList>
    </citation>
    <scope>NUCLEOTIDE SEQUENCE [LARGE SCALE GENOMIC DNA]</scope>
    <source>
        <strain evidence="5 6">AY1B3</strain>
    </source>
</reference>
<proteinExistence type="predicted"/>
<dbReference type="PANTHER" id="PTHR33154">
    <property type="entry name" value="TRANSCRIPTIONAL REGULATOR, ARSR FAMILY"/>
    <property type="match status" value="1"/>
</dbReference>
<dbReference type="InterPro" id="IPR036388">
    <property type="entry name" value="WH-like_DNA-bd_sf"/>
</dbReference>
<feature type="domain" description="HTH arsR-type" evidence="4">
    <location>
        <begin position="14"/>
        <end position="96"/>
    </location>
</feature>
<dbReference type="SMART" id="SM00418">
    <property type="entry name" value="HTH_ARSR"/>
    <property type="match status" value="1"/>
</dbReference>
<evidence type="ECO:0000256" key="1">
    <source>
        <dbReference type="ARBA" id="ARBA00023015"/>
    </source>
</evidence>
<dbReference type="PANTHER" id="PTHR33154:SF18">
    <property type="entry name" value="ARSENICAL RESISTANCE OPERON REPRESSOR"/>
    <property type="match status" value="1"/>
</dbReference>
<keyword evidence="3" id="KW-0804">Transcription</keyword>
<dbReference type="Pfam" id="PF12840">
    <property type="entry name" value="HTH_20"/>
    <property type="match status" value="1"/>
</dbReference>
<keyword evidence="1" id="KW-0805">Transcription regulation</keyword>
<dbReference type="InterPro" id="IPR051081">
    <property type="entry name" value="HTH_MetalResp_TranReg"/>
</dbReference>
<dbReference type="GO" id="GO:0003677">
    <property type="term" value="F:DNA binding"/>
    <property type="evidence" value="ECO:0007669"/>
    <property type="project" value="UniProtKB-KW"/>
</dbReference>
<dbReference type="PRINTS" id="PR00778">
    <property type="entry name" value="HTHARSR"/>
</dbReference>
<sequence>MVGWRVPTDETDLRDLRVIAHPLRLRLLSLCTRSPHSASEAARELGETQANVSYHLRRLREAGLLEEAGTELIRGGRAKRYRHAPESGERLATAADGGLPLVAAALAAELTRRSTMHAAGTRPVVTDAELTVAAGTWLRAQDLARELGAVLHDDSGRRKGDADLTVSATVALFAMAASGSGAASGPSTAPRDPAP</sequence>
<organism evidence="5 6">
    <name type="scientific">Clavibacter michiganensis</name>
    <dbReference type="NCBI Taxonomy" id="28447"/>
    <lineage>
        <taxon>Bacteria</taxon>
        <taxon>Bacillati</taxon>
        <taxon>Actinomycetota</taxon>
        <taxon>Actinomycetes</taxon>
        <taxon>Micrococcales</taxon>
        <taxon>Microbacteriaceae</taxon>
        <taxon>Clavibacter</taxon>
    </lineage>
</organism>
<accession>A0A2S5VWN6</accession>
<gene>
    <name evidence="5" type="ORF">C5E16_02200</name>
</gene>
<dbReference type="SUPFAM" id="SSF46785">
    <property type="entry name" value="Winged helix' DNA-binding domain"/>
    <property type="match status" value="1"/>
</dbReference>
<dbReference type="AlphaFoldDB" id="A0A2S5VWN6"/>
<dbReference type="EMBL" id="PSXY01000003">
    <property type="protein sequence ID" value="PPF70422.1"/>
    <property type="molecule type" value="Genomic_DNA"/>
</dbReference>
<evidence type="ECO:0000259" key="4">
    <source>
        <dbReference type="SMART" id="SM00418"/>
    </source>
</evidence>
<evidence type="ECO:0000256" key="2">
    <source>
        <dbReference type="ARBA" id="ARBA00023125"/>
    </source>
</evidence>
<dbReference type="Proteomes" id="UP000239241">
    <property type="component" value="Unassembled WGS sequence"/>
</dbReference>
<evidence type="ECO:0000256" key="3">
    <source>
        <dbReference type="ARBA" id="ARBA00023163"/>
    </source>
</evidence>
<name>A0A2S5VWN6_9MICO</name>
<keyword evidence="2" id="KW-0238">DNA-binding</keyword>
<dbReference type="Gene3D" id="1.10.10.10">
    <property type="entry name" value="Winged helix-like DNA-binding domain superfamily/Winged helix DNA-binding domain"/>
    <property type="match status" value="1"/>
</dbReference>
<dbReference type="CDD" id="cd00090">
    <property type="entry name" value="HTH_ARSR"/>
    <property type="match status" value="1"/>
</dbReference>
<evidence type="ECO:0000313" key="5">
    <source>
        <dbReference type="EMBL" id="PPF70422.1"/>
    </source>
</evidence>
<dbReference type="InterPro" id="IPR001845">
    <property type="entry name" value="HTH_ArsR_DNA-bd_dom"/>
</dbReference>
<dbReference type="InterPro" id="IPR011991">
    <property type="entry name" value="ArsR-like_HTH"/>
</dbReference>
<dbReference type="GO" id="GO:0003700">
    <property type="term" value="F:DNA-binding transcription factor activity"/>
    <property type="evidence" value="ECO:0007669"/>
    <property type="project" value="InterPro"/>
</dbReference>
<protein>
    <submittedName>
        <fullName evidence="5">ArsR family transcriptional regulator</fullName>
    </submittedName>
</protein>